<evidence type="ECO:0000259" key="11">
    <source>
        <dbReference type="Pfam" id="PF15985"/>
    </source>
</evidence>
<evidence type="ECO:0000313" key="13">
    <source>
        <dbReference type="Proteomes" id="UP000695007"/>
    </source>
</evidence>
<keyword evidence="5" id="KW-0698">rRNA processing</keyword>
<dbReference type="GO" id="GO:0000177">
    <property type="term" value="C:cytoplasmic exosome (RNase complex)"/>
    <property type="evidence" value="ECO:0007669"/>
    <property type="project" value="TreeGrafter"/>
</dbReference>
<sequence length="236" mass="25872">MEAKAEKIVMPGDIIKDTQLLNKKQKIILGPGLRTDGETVYACKAGILKHRSNVFYVDNFQKRYIPSQGENVVGIVTQKAGDIYKVDIGASEQASLSYLAFEGSSKKNRPNIQIGDIVYAKLLVASKDMEPEIVCVDSFGKKGKLGVLSTNGMLFTCSLSLVRKILKPNCPLLRLLSDELKYELAVGINGKIWIKSKTSVEDTIAVANAILAAEYTVPSEFPQLCDSIMKSLVKLK</sequence>
<evidence type="ECO:0000256" key="2">
    <source>
        <dbReference type="ARBA" id="ARBA00004604"/>
    </source>
</evidence>
<keyword evidence="6" id="KW-0271">Exosome</keyword>
<comment type="subcellular location">
    <subcellularLocation>
        <location evidence="1">Cytoplasm</location>
    </subcellularLocation>
    <subcellularLocation>
        <location evidence="2">Nucleus</location>
        <location evidence="2">Nucleolus</location>
    </subcellularLocation>
</comment>
<evidence type="ECO:0000256" key="4">
    <source>
        <dbReference type="ARBA" id="ARBA00022490"/>
    </source>
</evidence>
<name>A0AAJ6YM30_9HYME</name>
<proteinExistence type="inferred from homology"/>
<evidence type="ECO:0000256" key="5">
    <source>
        <dbReference type="ARBA" id="ARBA00022552"/>
    </source>
</evidence>
<comment type="similarity">
    <text evidence="3">Belongs to the RRP40 family.</text>
</comment>
<dbReference type="InterPro" id="IPR004088">
    <property type="entry name" value="KH_dom_type_1"/>
</dbReference>
<evidence type="ECO:0000256" key="1">
    <source>
        <dbReference type="ARBA" id="ARBA00004496"/>
    </source>
</evidence>
<dbReference type="GO" id="GO:0071038">
    <property type="term" value="P:TRAMP-dependent tRNA surveillance pathway"/>
    <property type="evidence" value="ECO:0007669"/>
    <property type="project" value="TreeGrafter"/>
</dbReference>
<dbReference type="Pfam" id="PF15985">
    <property type="entry name" value="KH_6"/>
    <property type="match status" value="1"/>
</dbReference>
<dbReference type="PANTHER" id="PTHR21321:SF1">
    <property type="entry name" value="EXOSOME COMPLEX COMPONENT RRP40"/>
    <property type="match status" value="1"/>
</dbReference>
<evidence type="ECO:0000256" key="8">
    <source>
        <dbReference type="ARBA" id="ARBA00023242"/>
    </source>
</evidence>
<dbReference type="PANTHER" id="PTHR21321">
    <property type="entry name" value="PNAS-3 RELATED"/>
    <property type="match status" value="1"/>
</dbReference>
<dbReference type="AlphaFoldDB" id="A0AAJ6YM30"/>
<evidence type="ECO:0000256" key="9">
    <source>
        <dbReference type="ARBA" id="ARBA00030615"/>
    </source>
</evidence>
<dbReference type="Proteomes" id="UP000695007">
    <property type="component" value="Unplaced"/>
</dbReference>
<dbReference type="InterPro" id="IPR041054">
    <property type="entry name" value="Rrp40_N_euk"/>
</dbReference>
<evidence type="ECO:0000256" key="6">
    <source>
        <dbReference type="ARBA" id="ARBA00022835"/>
    </source>
</evidence>
<keyword evidence="4" id="KW-0963">Cytoplasm</keyword>
<dbReference type="InterPro" id="IPR012340">
    <property type="entry name" value="NA-bd_OB-fold"/>
</dbReference>
<dbReference type="CDD" id="cd05790">
    <property type="entry name" value="S1_Rrp40"/>
    <property type="match status" value="1"/>
</dbReference>
<evidence type="ECO:0000259" key="12">
    <source>
        <dbReference type="Pfam" id="PF18311"/>
    </source>
</evidence>
<dbReference type="SUPFAM" id="SSF50249">
    <property type="entry name" value="Nucleic acid-binding proteins"/>
    <property type="match status" value="1"/>
</dbReference>
<keyword evidence="7" id="KW-0694">RNA-binding</keyword>
<organism evidence="13 14">
    <name type="scientific">Ceratosolen solmsi marchali</name>
    <dbReference type="NCBI Taxonomy" id="326594"/>
    <lineage>
        <taxon>Eukaryota</taxon>
        <taxon>Metazoa</taxon>
        <taxon>Ecdysozoa</taxon>
        <taxon>Arthropoda</taxon>
        <taxon>Hexapoda</taxon>
        <taxon>Insecta</taxon>
        <taxon>Pterygota</taxon>
        <taxon>Neoptera</taxon>
        <taxon>Endopterygota</taxon>
        <taxon>Hymenoptera</taxon>
        <taxon>Apocrita</taxon>
        <taxon>Proctotrupomorpha</taxon>
        <taxon>Chalcidoidea</taxon>
        <taxon>Agaonidae</taxon>
        <taxon>Agaoninae</taxon>
        <taxon>Ceratosolen</taxon>
    </lineage>
</organism>
<gene>
    <name evidence="14" type="primary">LOC105364352</name>
</gene>
<dbReference type="GO" id="GO:0003723">
    <property type="term" value="F:RNA binding"/>
    <property type="evidence" value="ECO:0007669"/>
    <property type="project" value="UniProtKB-KW"/>
</dbReference>
<dbReference type="Gene3D" id="3.30.1370.10">
    <property type="entry name" value="K Homology domain, type 1"/>
    <property type="match status" value="1"/>
</dbReference>
<keyword evidence="13" id="KW-1185">Reference proteome</keyword>
<feature type="domain" description="Exosome complex exonuclease Rrp40 N-terminal" evidence="12">
    <location>
        <begin position="27"/>
        <end position="63"/>
    </location>
</feature>
<keyword evidence="8" id="KW-0539">Nucleus</keyword>
<dbReference type="Gene3D" id="2.40.50.140">
    <property type="entry name" value="Nucleic acid-binding proteins"/>
    <property type="match status" value="1"/>
</dbReference>
<dbReference type="Pfam" id="PF18311">
    <property type="entry name" value="Rrp40_N"/>
    <property type="match status" value="1"/>
</dbReference>
<dbReference type="GO" id="GO:0071035">
    <property type="term" value="P:nuclear polyadenylation-dependent rRNA catabolic process"/>
    <property type="evidence" value="ECO:0007669"/>
    <property type="project" value="TreeGrafter"/>
</dbReference>
<evidence type="ECO:0000256" key="10">
    <source>
        <dbReference type="ARBA" id="ARBA00069899"/>
    </source>
</evidence>
<dbReference type="GO" id="GO:0000176">
    <property type="term" value="C:nuclear exosome (RNase complex)"/>
    <property type="evidence" value="ECO:0007669"/>
    <property type="project" value="TreeGrafter"/>
</dbReference>
<dbReference type="InterPro" id="IPR036612">
    <property type="entry name" value="KH_dom_type_1_sf"/>
</dbReference>
<dbReference type="GO" id="GO:0071051">
    <property type="term" value="P:poly(A)-dependent snoRNA 3'-end processing"/>
    <property type="evidence" value="ECO:0007669"/>
    <property type="project" value="TreeGrafter"/>
</dbReference>
<evidence type="ECO:0000256" key="7">
    <source>
        <dbReference type="ARBA" id="ARBA00022884"/>
    </source>
</evidence>
<dbReference type="InterPro" id="IPR037319">
    <property type="entry name" value="Rrp40_S1"/>
</dbReference>
<dbReference type="SUPFAM" id="SSF54791">
    <property type="entry name" value="Eukaryotic type KH-domain (KH-domain type I)"/>
    <property type="match status" value="1"/>
</dbReference>
<evidence type="ECO:0000256" key="3">
    <source>
        <dbReference type="ARBA" id="ARBA00007841"/>
    </source>
</evidence>
<accession>A0AAJ6YM30</accession>
<evidence type="ECO:0000313" key="14">
    <source>
        <dbReference type="RefSeq" id="XP_011500559.1"/>
    </source>
</evidence>
<dbReference type="RefSeq" id="XP_011500559.1">
    <property type="nucleotide sequence ID" value="XM_011502257.1"/>
</dbReference>
<dbReference type="FunFam" id="2.40.50.140:FF:000112">
    <property type="entry name" value="Exosome complex component RRP40"/>
    <property type="match status" value="1"/>
</dbReference>
<dbReference type="Pfam" id="PF21262">
    <property type="entry name" value="RRP40_S1"/>
    <property type="match status" value="1"/>
</dbReference>
<dbReference type="GO" id="GO:0000467">
    <property type="term" value="P:exonucleolytic trimming to generate mature 3'-end of 5.8S rRNA from tricistronic rRNA transcript (SSU-rRNA, 5.8S rRNA, LSU-rRNA)"/>
    <property type="evidence" value="ECO:0007669"/>
    <property type="project" value="TreeGrafter"/>
</dbReference>
<dbReference type="CDD" id="cd22526">
    <property type="entry name" value="KH-I_Rrp40"/>
    <property type="match status" value="1"/>
</dbReference>
<dbReference type="GO" id="GO:0005730">
    <property type="term" value="C:nucleolus"/>
    <property type="evidence" value="ECO:0007669"/>
    <property type="project" value="UniProtKB-SubCell"/>
</dbReference>
<protein>
    <recommendedName>
        <fullName evidence="10">Exosome complex component RRP40</fullName>
    </recommendedName>
    <alternativeName>
        <fullName evidence="9">Ribosomal RNA-processing protein 40</fullName>
    </alternativeName>
</protein>
<reference evidence="14" key="1">
    <citation type="submission" date="2025-08" db="UniProtKB">
        <authorList>
            <consortium name="RefSeq"/>
        </authorList>
    </citation>
    <scope>IDENTIFICATION</scope>
</reference>
<dbReference type="InterPro" id="IPR026699">
    <property type="entry name" value="Exosome_RNA_bind1/RRP40/RRP4"/>
</dbReference>
<dbReference type="GO" id="GO:0010468">
    <property type="term" value="P:regulation of gene expression"/>
    <property type="evidence" value="ECO:0007669"/>
    <property type="project" value="UniProtKB-ARBA"/>
</dbReference>
<dbReference type="GO" id="GO:0071034">
    <property type="term" value="P:CUT catabolic process"/>
    <property type="evidence" value="ECO:0007669"/>
    <property type="project" value="TreeGrafter"/>
</dbReference>
<dbReference type="InterPro" id="IPR049469">
    <property type="entry name" value="RRP40_KH-I"/>
</dbReference>
<dbReference type="KEGG" id="csol:105364352"/>
<dbReference type="CTD" id="319033"/>
<dbReference type="GO" id="GO:0034475">
    <property type="term" value="P:U4 snRNA 3'-end processing"/>
    <property type="evidence" value="ECO:0007669"/>
    <property type="project" value="TreeGrafter"/>
</dbReference>
<dbReference type="FunFam" id="3.30.1370.10:FF:000038">
    <property type="entry name" value="exosome complex component RRP40"/>
    <property type="match status" value="1"/>
</dbReference>
<dbReference type="SUPFAM" id="SSF110324">
    <property type="entry name" value="Ribosomal L27 protein-like"/>
    <property type="match status" value="1"/>
</dbReference>
<dbReference type="Gene3D" id="2.40.50.100">
    <property type="match status" value="1"/>
</dbReference>
<dbReference type="GeneID" id="105364352"/>
<feature type="domain" description="K Homology" evidence="11">
    <location>
        <begin position="152"/>
        <end position="199"/>
    </location>
</feature>